<feature type="active site" description="Tele-AMP-histidine intermediate" evidence="2">
    <location>
        <position position="126"/>
    </location>
</feature>
<feature type="short sequence motif" description="Histidine triad motif" evidence="5">
    <location>
        <begin position="124"/>
        <end position="128"/>
    </location>
</feature>
<comment type="catalytic activity">
    <reaction evidence="6">
        <text>P(1),P(3)-bis(5'-adenosyl) triphosphate + H2O = AMP + ADP + 2 H(+)</text>
        <dbReference type="Rhea" id="RHEA:13893"/>
        <dbReference type="ChEBI" id="CHEBI:15377"/>
        <dbReference type="ChEBI" id="CHEBI:15378"/>
        <dbReference type="ChEBI" id="CHEBI:58529"/>
        <dbReference type="ChEBI" id="CHEBI:456215"/>
        <dbReference type="ChEBI" id="CHEBI:456216"/>
        <dbReference type="EC" id="3.6.1.29"/>
    </reaction>
</comment>
<feature type="binding site" evidence="3">
    <location>
        <position position="57"/>
    </location>
    <ligand>
        <name>substrate</name>
    </ligand>
</feature>
<dbReference type="GO" id="GO:0004081">
    <property type="term" value="F:bis(5'-nucleosyl)-tetraphosphatase (asymmetrical) activity"/>
    <property type="evidence" value="ECO:0007669"/>
    <property type="project" value="EnsemblFungi"/>
</dbReference>
<dbReference type="PANTHER" id="PTHR46243">
    <property type="entry name" value="BIS(5'-ADENOSYL)-TRIPHOSPHATASE"/>
    <property type="match status" value="1"/>
</dbReference>
<dbReference type="GO" id="GO:0047710">
    <property type="term" value="F:bis(5'-adenosyl)-triphosphatase activity"/>
    <property type="evidence" value="ECO:0007669"/>
    <property type="project" value="UniProtKB-UniRule"/>
</dbReference>
<proteinExistence type="predicted"/>
<reference evidence="9 10" key="1">
    <citation type="journal article" date="2015" name="Environ. Microbiol.">
        <title>Metagenome sequence of Elaphomyces granulatus from sporocarp tissue reveals Ascomycota ectomycorrhizal fingerprints of genome expansion and a Proteobacteria-rich microbiome.</title>
        <authorList>
            <person name="Quandt C.A."/>
            <person name="Kohler A."/>
            <person name="Hesse C.N."/>
            <person name="Sharpton T.J."/>
            <person name="Martin F."/>
            <person name="Spatafora J.W."/>
        </authorList>
    </citation>
    <scope>NUCLEOTIDE SEQUENCE [LARGE SCALE GENOMIC DNA]</scope>
    <source>
        <strain evidence="9 10">OSC145934</strain>
    </source>
</reference>
<evidence type="ECO:0000256" key="2">
    <source>
        <dbReference type="PIRSR" id="PIRSR639383-1"/>
    </source>
</evidence>
<dbReference type="EMBL" id="NPHW01005464">
    <property type="protein sequence ID" value="OXV06734.1"/>
    <property type="molecule type" value="Genomic_DNA"/>
</dbReference>
<keyword evidence="6" id="KW-0378">Hydrolase</keyword>
<dbReference type="OrthoDB" id="680339at2759"/>
<comment type="caution">
    <text evidence="9">The sequence shown here is derived from an EMBL/GenBank/DDBJ whole genome shotgun (WGS) entry which is preliminary data.</text>
</comment>
<keyword evidence="10" id="KW-1185">Reference proteome</keyword>
<dbReference type="InterPro" id="IPR051884">
    <property type="entry name" value="Bis(5'-adenosyl)-TPase_reg"/>
</dbReference>
<feature type="domain" description="HIT" evidence="8">
    <location>
        <begin position="31"/>
        <end position="139"/>
    </location>
</feature>
<evidence type="ECO:0000256" key="4">
    <source>
        <dbReference type="PIRSR" id="PIRSR639383-3"/>
    </source>
</evidence>
<evidence type="ECO:0000256" key="3">
    <source>
        <dbReference type="PIRSR" id="PIRSR639383-2"/>
    </source>
</evidence>
<evidence type="ECO:0000256" key="5">
    <source>
        <dbReference type="PROSITE-ProRule" id="PRU00464"/>
    </source>
</evidence>
<evidence type="ECO:0000313" key="10">
    <source>
        <dbReference type="Proteomes" id="UP000243515"/>
    </source>
</evidence>
<dbReference type="Proteomes" id="UP000243515">
    <property type="component" value="Unassembled WGS sequence"/>
</dbReference>
<evidence type="ECO:0000259" key="8">
    <source>
        <dbReference type="PROSITE" id="PS51084"/>
    </source>
</evidence>
<dbReference type="AlphaFoldDB" id="A0A232LRM0"/>
<dbReference type="CDD" id="cd01275">
    <property type="entry name" value="FHIT"/>
    <property type="match status" value="1"/>
</dbReference>
<feature type="binding site" evidence="3">
    <location>
        <begin position="119"/>
        <end position="122"/>
    </location>
    <ligand>
        <name>substrate</name>
    </ligand>
</feature>
<accession>A0A232LRM0</accession>
<feature type="compositionally biased region" description="Basic and acidic residues" evidence="7">
    <location>
        <begin position="188"/>
        <end position="217"/>
    </location>
</feature>
<evidence type="ECO:0000256" key="6">
    <source>
        <dbReference type="RuleBase" id="RU366076"/>
    </source>
</evidence>
<organism evidence="9 10">
    <name type="scientific">Elaphomyces granulatus</name>
    <dbReference type="NCBI Taxonomy" id="519963"/>
    <lineage>
        <taxon>Eukaryota</taxon>
        <taxon>Fungi</taxon>
        <taxon>Dikarya</taxon>
        <taxon>Ascomycota</taxon>
        <taxon>Pezizomycotina</taxon>
        <taxon>Eurotiomycetes</taxon>
        <taxon>Eurotiomycetidae</taxon>
        <taxon>Eurotiales</taxon>
        <taxon>Elaphomycetaceae</taxon>
        <taxon>Elaphomyces</taxon>
    </lineage>
</organism>
<dbReference type="Pfam" id="PF01230">
    <property type="entry name" value="HIT"/>
    <property type="match status" value="1"/>
</dbReference>
<dbReference type="GO" id="GO:0000166">
    <property type="term" value="F:nucleotide binding"/>
    <property type="evidence" value="ECO:0007669"/>
    <property type="project" value="UniProtKB-KW"/>
</dbReference>
<dbReference type="SUPFAM" id="SSF54197">
    <property type="entry name" value="HIT-like"/>
    <property type="match status" value="1"/>
</dbReference>
<feature type="site" description="Important for induction of apoptosis" evidence="4">
    <location>
        <position position="147"/>
    </location>
</feature>
<dbReference type="InterPro" id="IPR011146">
    <property type="entry name" value="HIT-like"/>
</dbReference>
<comment type="cofactor">
    <cofactor evidence="6">
        <name>Mn(2+)</name>
        <dbReference type="ChEBI" id="CHEBI:29035"/>
    </cofactor>
</comment>
<feature type="region of interest" description="Disordered" evidence="7">
    <location>
        <begin position="166"/>
        <end position="217"/>
    </location>
</feature>
<feature type="binding site" evidence="3">
    <location>
        <position position="128"/>
    </location>
    <ligand>
        <name>substrate</name>
    </ligand>
</feature>
<dbReference type="PROSITE" id="PS51084">
    <property type="entry name" value="HIT_2"/>
    <property type="match status" value="1"/>
</dbReference>
<gene>
    <name evidence="9" type="ORF">Egran_05498</name>
</gene>
<dbReference type="Gene3D" id="3.30.428.10">
    <property type="entry name" value="HIT-like"/>
    <property type="match status" value="1"/>
</dbReference>
<sequence>MSGAALSKGPIFFGPFLVTSQVCGRHLFFSLTPFLVRMSPLSFLVFYITPLSFALVNLKPILPGHVLVSPRRCVPRVADLTPAETVDLFLTVRRIGRMVERVFGASSLNIAIQDGLDAGQSVPHVHAHLIPRRGADLDARGGTDAIYSMLDGDEGDLGRIHREMESEEKRATKMTPSNHRRSGFPAVDNDRRVARSEGEMTHEAEMLAREMEKEPED</sequence>
<evidence type="ECO:0000256" key="7">
    <source>
        <dbReference type="SAM" id="MobiDB-lite"/>
    </source>
</evidence>
<protein>
    <recommendedName>
        <fullName evidence="6">Bis(5'-adenosyl)-triphosphatase</fullName>
        <ecNumber evidence="6">3.6.1.29</ecNumber>
    </recommendedName>
</protein>
<evidence type="ECO:0000313" key="9">
    <source>
        <dbReference type="EMBL" id="OXV06734.1"/>
    </source>
</evidence>
<dbReference type="GO" id="GO:0015964">
    <property type="term" value="P:diadenosine triphosphate catabolic process"/>
    <property type="evidence" value="ECO:0007669"/>
    <property type="project" value="EnsemblFungi"/>
</dbReference>
<evidence type="ECO:0000256" key="1">
    <source>
        <dbReference type="ARBA" id="ARBA00022741"/>
    </source>
</evidence>
<keyword evidence="1 6" id="KW-0547">Nucleotide-binding</keyword>
<name>A0A232LRM0_9EURO</name>
<dbReference type="PANTHER" id="PTHR46243:SF1">
    <property type="entry name" value="BIS(5'-ADENOSYL)-TRIPHOSPHATASE"/>
    <property type="match status" value="1"/>
</dbReference>
<dbReference type="EC" id="3.6.1.29" evidence="6"/>
<feature type="binding site" evidence="3">
    <location>
        <position position="113"/>
    </location>
    <ligand>
        <name>substrate</name>
    </ligand>
</feature>
<dbReference type="InterPro" id="IPR036265">
    <property type="entry name" value="HIT-like_sf"/>
</dbReference>
<dbReference type="InterPro" id="IPR039383">
    <property type="entry name" value="FHIT"/>
</dbReference>